<sequence length="314" mass="35365">MKKILFFIAIFSSQFSFSQNFKEQEIELNYNNVNLYGTLLTSPANDYLVVLIIPGSGPTDRDGNSLMIKGKNNSLKYLAEDLIAKEIPSLRIDKRGIGESADAIVKEEDLRFEIYIDDVINWVELLTQEYRFKKVIIIGHSEGSLIGMIVAQKTNTAGFISIAGTGIPADEIIKKQLETQPDLIKEEVNRVFDKLKEGDTVGDINPMLFSIFRPSVQPYMISWIKYNPTHEIAKLSVPSLIIQGTTDIQVSKEDADLLHKANSKSKLILIEGMNHVFKLAPLNQEENIATYSNPTLKNVPQLANEIIQFINEFK</sequence>
<accession>A0A5C6RWU2</accession>
<protein>
    <submittedName>
        <fullName evidence="2">Lysophospholipase</fullName>
    </submittedName>
</protein>
<gene>
    <name evidence="2" type="ORF">FRY74_01190</name>
</gene>
<comment type="caution">
    <text evidence="2">The sequence shown here is derived from an EMBL/GenBank/DDBJ whole genome shotgun (WGS) entry which is preliminary data.</text>
</comment>
<reference evidence="2 3" key="1">
    <citation type="submission" date="2019-08" db="EMBL/GenBank/DDBJ databases">
        <title>Genome of Vicingus serpentipes NCIMB 15042.</title>
        <authorList>
            <person name="Bowman J.P."/>
        </authorList>
    </citation>
    <scope>NUCLEOTIDE SEQUENCE [LARGE SCALE GENOMIC DNA]</scope>
    <source>
        <strain evidence="2 3">NCIMB 15042</strain>
    </source>
</reference>
<feature type="domain" description="Serine aminopeptidase S33" evidence="1">
    <location>
        <begin position="76"/>
        <end position="166"/>
    </location>
</feature>
<proteinExistence type="predicted"/>
<dbReference type="SUPFAM" id="SSF53474">
    <property type="entry name" value="alpha/beta-Hydrolases"/>
    <property type="match status" value="1"/>
</dbReference>
<dbReference type="OrthoDB" id="9809549at2"/>
<dbReference type="PANTHER" id="PTHR43265:SF1">
    <property type="entry name" value="ESTERASE ESTD"/>
    <property type="match status" value="1"/>
</dbReference>
<dbReference type="AlphaFoldDB" id="A0A5C6RWU2"/>
<organism evidence="2 3">
    <name type="scientific">Vicingus serpentipes</name>
    <dbReference type="NCBI Taxonomy" id="1926625"/>
    <lineage>
        <taxon>Bacteria</taxon>
        <taxon>Pseudomonadati</taxon>
        <taxon>Bacteroidota</taxon>
        <taxon>Flavobacteriia</taxon>
        <taxon>Flavobacteriales</taxon>
        <taxon>Vicingaceae</taxon>
        <taxon>Vicingus</taxon>
    </lineage>
</organism>
<dbReference type="Gene3D" id="3.40.50.1820">
    <property type="entry name" value="alpha/beta hydrolase"/>
    <property type="match status" value="1"/>
</dbReference>
<dbReference type="Proteomes" id="UP000321721">
    <property type="component" value="Unassembled WGS sequence"/>
</dbReference>
<evidence type="ECO:0000313" key="3">
    <source>
        <dbReference type="Proteomes" id="UP000321721"/>
    </source>
</evidence>
<name>A0A5C6RWU2_9FLAO</name>
<dbReference type="RefSeq" id="WP_147097808.1">
    <property type="nucleotide sequence ID" value="NZ_VOOS01000001.1"/>
</dbReference>
<dbReference type="PANTHER" id="PTHR43265">
    <property type="entry name" value="ESTERASE ESTD"/>
    <property type="match status" value="1"/>
</dbReference>
<dbReference type="GO" id="GO:0052689">
    <property type="term" value="F:carboxylic ester hydrolase activity"/>
    <property type="evidence" value="ECO:0007669"/>
    <property type="project" value="TreeGrafter"/>
</dbReference>
<evidence type="ECO:0000313" key="2">
    <source>
        <dbReference type="EMBL" id="TXB66828.1"/>
    </source>
</evidence>
<evidence type="ECO:0000259" key="1">
    <source>
        <dbReference type="Pfam" id="PF12146"/>
    </source>
</evidence>
<dbReference type="Pfam" id="PF12146">
    <property type="entry name" value="Hydrolase_4"/>
    <property type="match status" value="1"/>
</dbReference>
<dbReference type="InterPro" id="IPR053145">
    <property type="entry name" value="AB_hydrolase_Est10"/>
</dbReference>
<dbReference type="InterPro" id="IPR029058">
    <property type="entry name" value="AB_hydrolase_fold"/>
</dbReference>
<dbReference type="InterPro" id="IPR022742">
    <property type="entry name" value="Hydrolase_4"/>
</dbReference>
<dbReference type="EMBL" id="VOOS01000001">
    <property type="protein sequence ID" value="TXB66828.1"/>
    <property type="molecule type" value="Genomic_DNA"/>
</dbReference>
<keyword evidence="3" id="KW-1185">Reference proteome</keyword>